<dbReference type="SUPFAM" id="SSF48403">
    <property type="entry name" value="Ankyrin repeat"/>
    <property type="match status" value="1"/>
</dbReference>
<feature type="repeat" description="ANK" evidence="9">
    <location>
        <begin position="182"/>
        <end position="211"/>
    </location>
</feature>
<keyword evidence="9" id="KW-0040">ANK repeat</keyword>
<keyword evidence="5" id="KW-0677">Repeat</keyword>
<evidence type="ECO:0000256" key="9">
    <source>
        <dbReference type="PROSITE-ProRule" id="PRU00023"/>
    </source>
</evidence>
<keyword evidence="2" id="KW-0813">Transport</keyword>
<protein>
    <submittedName>
        <fullName evidence="12">Uncharacterized protein</fullName>
    </submittedName>
</protein>
<keyword evidence="7" id="KW-0406">Ion transport</keyword>
<feature type="transmembrane region" description="Helical" evidence="11">
    <location>
        <begin position="444"/>
        <end position="466"/>
    </location>
</feature>
<keyword evidence="3" id="KW-1003">Cell membrane</keyword>
<evidence type="ECO:0000256" key="5">
    <source>
        <dbReference type="ARBA" id="ARBA00022737"/>
    </source>
</evidence>
<dbReference type="Pfam" id="PF13637">
    <property type="entry name" value="Ank_4"/>
    <property type="match status" value="1"/>
</dbReference>
<dbReference type="Proteomes" id="UP000290189">
    <property type="component" value="Unassembled WGS sequence"/>
</dbReference>
<comment type="subcellular location">
    <subcellularLocation>
        <location evidence="1">Cell membrane</location>
        <topology evidence="1">Multi-pass membrane protein</topology>
    </subcellularLocation>
</comment>
<evidence type="ECO:0000313" key="13">
    <source>
        <dbReference type="Proteomes" id="UP000290189"/>
    </source>
</evidence>
<evidence type="ECO:0000256" key="4">
    <source>
        <dbReference type="ARBA" id="ARBA00022568"/>
    </source>
</evidence>
<dbReference type="PROSITE" id="PS50088">
    <property type="entry name" value="ANK_REPEAT"/>
    <property type="match status" value="1"/>
</dbReference>
<dbReference type="InterPro" id="IPR024862">
    <property type="entry name" value="TRPV"/>
</dbReference>
<feature type="transmembrane region" description="Helical" evidence="11">
    <location>
        <begin position="580"/>
        <end position="603"/>
    </location>
</feature>
<feature type="transmembrane region" description="Helical" evidence="11">
    <location>
        <begin position="521"/>
        <end position="539"/>
    </location>
</feature>
<evidence type="ECO:0000256" key="3">
    <source>
        <dbReference type="ARBA" id="ARBA00022475"/>
    </source>
</evidence>
<dbReference type="Gene3D" id="1.25.40.20">
    <property type="entry name" value="Ankyrin repeat-containing domain"/>
    <property type="match status" value="1"/>
</dbReference>
<keyword evidence="11" id="KW-0812">Transmembrane</keyword>
<dbReference type="InterPro" id="IPR002110">
    <property type="entry name" value="Ankyrin_rpt"/>
</dbReference>
<evidence type="ECO:0000256" key="1">
    <source>
        <dbReference type="ARBA" id="ARBA00004651"/>
    </source>
</evidence>
<keyword evidence="6" id="KW-0106">Calcium</keyword>
<dbReference type="AlphaFoldDB" id="A0A3P3YD41"/>
<keyword evidence="8" id="KW-0407">Ion channel</keyword>
<evidence type="ECO:0000256" key="10">
    <source>
        <dbReference type="SAM" id="MobiDB-lite"/>
    </source>
</evidence>
<geneLocation type="mitochondrion" evidence="12"/>
<evidence type="ECO:0000256" key="6">
    <source>
        <dbReference type="ARBA" id="ARBA00022837"/>
    </source>
</evidence>
<dbReference type="EMBL" id="OVEO01000009">
    <property type="protein sequence ID" value="SPQ98095.1"/>
    <property type="molecule type" value="Genomic_DNA"/>
</dbReference>
<sequence length="711" mass="77818">MAAPAKYVIPGAIAEEPSDCEESHDDVGFALPMASSSPRQAHHPRQRPSMYAFSYRTMFLACLANNEPEKAVDIVTIAHGAEWNFLYQETGLSPLCAVVDPAASELDPRAMHAVVDALVAHGARLDWPPSSPSLQASRFHIAFVAASYGIRDVVELVLDLGYPVNATSPVPVDDTAPNLFATLAHAAASSGSIQCIELLLHRGADFTAADGYGRTPLHTMLYTAPDDSIGDVLLQCGNDALQVDHMGNSAFAMAVAVCPDLARSMLTARSMYQKQAGSGAIWKHDFRRLFVDENAQPLTFRVFGPERSEATSRAGAAVQPVPLSSAGAVVAPPPGQRLSALALILRHDQKDLLATPIVKSYLHEGWGFVARRIWVSEVVEYTVFVLSFVAQCHTWPTVADLAAGAALQWYSYVLYFLTLILSVRSNSRTVRTVLVLGLRTWIRSIWNVAALLLQSSLAFVLIAQLVVICGRASAWTAYWVNATAVVQVLFGVRFLRFACIPKMTGALVAMVVIMLDDVARFFAFFLAFYVPFTNAYFLLFRENVTIEYHNVAMLLFRWIFGGADYSIFKDNLAPGNVAMAQSMFILYLVTVVIVLINILAALLTNTFNAVVESSDLEYMKAFASAFLELSCLAPRTSIGLFHRHLLDSNLKPIFADKPSAGESNWARLVKSRLDRMLSQQSELATSIKQLRIRGPAQCSRTPSLDKSSTVI</sequence>
<dbReference type="GO" id="GO:0005886">
    <property type="term" value="C:plasma membrane"/>
    <property type="evidence" value="ECO:0007669"/>
    <property type="project" value="UniProtKB-SubCell"/>
</dbReference>
<organism evidence="12 13">
    <name type="scientific">Plasmodiophora brassicae</name>
    <name type="common">Clubroot disease agent</name>
    <dbReference type="NCBI Taxonomy" id="37360"/>
    <lineage>
        <taxon>Eukaryota</taxon>
        <taxon>Sar</taxon>
        <taxon>Rhizaria</taxon>
        <taxon>Endomyxa</taxon>
        <taxon>Phytomyxea</taxon>
        <taxon>Plasmodiophorida</taxon>
        <taxon>Plasmodiophoridae</taxon>
        <taxon>Plasmodiophora</taxon>
    </lineage>
</organism>
<dbReference type="PANTHER" id="PTHR10582">
    <property type="entry name" value="TRANSIENT RECEPTOR POTENTIAL ION CHANNEL PROTEIN"/>
    <property type="match status" value="1"/>
</dbReference>
<evidence type="ECO:0000256" key="7">
    <source>
        <dbReference type="ARBA" id="ARBA00023065"/>
    </source>
</evidence>
<evidence type="ECO:0000313" key="12">
    <source>
        <dbReference type="EMBL" id="SPQ98095.1"/>
    </source>
</evidence>
<proteinExistence type="predicted"/>
<gene>
    <name evidence="12" type="ORF">PLBR_LOCUS5310</name>
</gene>
<reference evidence="12 13" key="1">
    <citation type="submission" date="2018-03" db="EMBL/GenBank/DDBJ databases">
        <authorList>
            <person name="Fogelqvist J."/>
        </authorList>
    </citation>
    <scope>NUCLEOTIDE SEQUENCE [LARGE SCALE GENOMIC DNA]</scope>
</reference>
<keyword evidence="12" id="KW-0496">Mitochondrion</keyword>
<keyword evidence="11" id="KW-0472">Membrane</keyword>
<dbReference type="InterPro" id="IPR036770">
    <property type="entry name" value="Ankyrin_rpt-contain_sf"/>
</dbReference>
<keyword evidence="4" id="KW-0109">Calcium transport</keyword>
<name>A0A3P3YD41_PLABS</name>
<accession>A0A3P3YD41</accession>
<keyword evidence="11" id="KW-1133">Transmembrane helix</keyword>
<feature type="transmembrane region" description="Helical" evidence="11">
    <location>
        <begin position="472"/>
        <end position="490"/>
    </location>
</feature>
<evidence type="ECO:0000256" key="11">
    <source>
        <dbReference type="SAM" id="Phobius"/>
    </source>
</evidence>
<dbReference type="PANTHER" id="PTHR10582:SF2">
    <property type="entry name" value="INACTIVE"/>
    <property type="match status" value="1"/>
</dbReference>
<feature type="region of interest" description="Disordered" evidence="10">
    <location>
        <begin position="18"/>
        <end position="45"/>
    </location>
</feature>
<dbReference type="GO" id="GO:0098703">
    <property type="term" value="P:calcium ion import across plasma membrane"/>
    <property type="evidence" value="ECO:0007669"/>
    <property type="project" value="TreeGrafter"/>
</dbReference>
<dbReference type="GO" id="GO:0005216">
    <property type="term" value="F:monoatomic ion channel activity"/>
    <property type="evidence" value="ECO:0007669"/>
    <property type="project" value="InterPro"/>
</dbReference>
<evidence type="ECO:0000256" key="8">
    <source>
        <dbReference type="ARBA" id="ARBA00023303"/>
    </source>
</evidence>
<evidence type="ECO:0000256" key="2">
    <source>
        <dbReference type="ARBA" id="ARBA00022448"/>
    </source>
</evidence>
<feature type="transmembrane region" description="Helical" evidence="11">
    <location>
        <begin position="401"/>
        <end position="423"/>
    </location>
</feature>